<dbReference type="KEGG" id="tng:GSTEN00000371G001"/>
<gene>
    <name evidence="2" type="ORF">GSTENG00000371001</name>
</gene>
<organism evidence="2">
    <name type="scientific">Tetraodon nigroviridis</name>
    <name type="common">Spotted green pufferfish</name>
    <name type="synonym">Chelonodon nigroviridis</name>
    <dbReference type="NCBI Taxonomy" id="99883"/>
    <lineage>
        <taxon>Eukaryota</taxon>
        <taxon>Metazoa</taxon>
        <taxon>Chordata</taxon>
        <taxon>Craniata</taxon>
        <taxon>Vertebrata</taxon>
        <taxon>Euteleostomi</taxon>
        <taxon>Actinopterygii</taxon>
        <taxon>Neopterygii</taxon>
        <taxon>Teleostei</taxon>
        <taxon>Neoteleostei</taxon>
        <taxon>Acanthomorphata</taxon>
        <taxon>Eupercaria</taxon>
        <taxon>Tetraodontiformes</taxon>
        <taxon>Tetradontoidea</taxon>
        <taxon>Tetraodontidae</taxon>
        <taxon>Tetraodon</taxon>
    </lineage>
</organism>
<evidence type="ECO:0000256" key="1">
    <source>
        <dbReference type="SAM" id="MobiDB-lite"/>
    </source>
</evidence>
<sequence length="58" mass="5957">DGGPAERMAVAGGLLAASRHPLAGPARPGAPASTWGTSSTRCPWPWPSWRSDTSLRGS</sequence>
<protein>
    <submittedName>
        <fullName evidence="2">(spotted green pufferfish) hypothetical protein</fullName>
    </submittedName>
</protein>
<feature type="region of interest" description="Disordered" evidence="1">
    <location>
        <begin position="19"/>
        <end position="58"/>
    </location>
</feature>
<feature type="non-terminal residue" evidence="2">
    <location>
        <position position="1"/>
    </location>
</feature>
<evidence type="ECO:0000313" key="2">
    <source>
        <dbReference type="EMBL" id="CAF87540.1"/>
    </source>
</evidence>
<feature type="non-terminal residue" evidence="2">
    <location>
        <position position="58"/>
    </location>
</feature>
<feature type="compositionally biased region" description="Low complexity" evidence="1">
    <location>
        <begin position="21"/>
        <end position="32"/>
    </location>
</feature>
<dbReference type="EMBL" id="CAAE01002664">
    <property type="protein sequence ID" value="CAF87540.1"/>
    <property type="molecule type" value="Genomic_DNA"/>
</dbReference>
<reference evidence="2" key="2">
    <citation type="submission" date="2004-02" db="EMBL/GenBank/DDBJ databases">
        <authorList>
            <consortium name="Genoscope"/>
            <consortium name="Whitehead Institute Centre for Genome Research"/>
        </authorList>
    </citation>
    <scope>NUCLEOTIDE SEQUENCE</scope>
</reference>
<accession>Q4THU2</accession>
<reference evidence="2" key="1">
    <citation type="journal article" date="2004" name="Nature">
        <title>Genome duplication in the teleost fish Tetraodon nigroviridis reveals the early vertebrate proto-karyotype.</title>
        <authorList>
            <person name="Jaillon O."/>
            <person name="Aury J.-M."/>
            <person name="Brunet F."/>
            <person name="Petit J.-L."/>
            <person name="Stange-Thomann N."/>
            <person name="Mauceli E."/>
            <person name="Bouneau L."/>
            <person name="Fischer C."/>
            <person name="Ozouf-Costaz C."/>
            <person name="Bernot A."/>
            <person name="Nicaud S."/>
            <person name="Jaffe D."/>
            <person name="Fisher S."/>
            <person name="Lutfalla G."/>
            <person name="Dossat C."/>
            <person name="Segurens B."/>
            <person name="Dasilva C."/>
            <person name="Salanoubat M."/>
            <person name="Levy M."/>
            <person name="Boudet N."/>
            <person name="Castellano S."/>
            <person name="Anthouard V."/>
            <person name="Jubin C."/>
            <person name="Castelli V."/>
            <person name="Katinka M."/>
            <person name="Vacherie B."/>
            <person name="Biemont C."/>
            <person name="Skalli Z."/>
            <person name="Cattolico L."/>
            <person name="Poulain J."/>
            <person name="De Berardinis V."/>
            <person name="Cruaud C."/>
            <person name="Duprat S."/>
            <person name="Brottier P."/>
            <person name="Coutanceau J.-P."/>
            <person name="Gouzy J."/>
            <person name="Parra G."/>
            <person name="Lardier G."/>
            <person name="Chapple C."/>
            <person name="McKernan K.J."/>
            <person name="McEwan P."/>
            <person name="Bosak S."/>
            <person name="Kellis M."/>
            <person name="Volff J.-N."/>
            <person name="Guigo R."/>
            <person name="Zody M.C."/>
            <person name="Mesirov J."/>
            <person name="Lindblad-Toh K."/>
            <person name="Birren B."/>
            <person name="Nusbaum C."/>
            <person name="Kahn D."/>
            <person name="Robinson-Rechavi M."/>
            <person name="Laudet V."/>
            <person name="Schachter V."/>
            <person name="Quetier F."/>
            <person name="Saurin W."/>
            <person name="Scarpelli C."/>
            <person name="Wincker P."/>
            <person name="Lander E.S."/>
            <person name="Weissenbach J."/>
            <person name="Roest Crollius H."/>
        </authorList>
    </citation>
    <scope>NUCLEOTIDE SEQUENCE [LARGE SCALE GENOMIC DNA]</scope>
</reference>
<comment type="caution">
    <text evidence="2">The sequence shown here is derived from an EMBL/GenBank/DDBJ whole genome shotgun (WGS) entry which is preliminary data.</text>
</comment>
<dbReference type="AlphaFoldDB" id="Q4THU2"/>
<name>Q4THU2_TETNG</name>
<proteinExistence type="predicted"/>